<evidence type="ECO:0000256" key="1">
    <source>
        <dbReference type="SAM" id="Phobius"/>
    </source>
</evidence>
<keyword evidence="4" id="KW-1185">Reference proteome</keyword>
<evidence type="ECO:0000313" key="3">
    <source>
        <dbReference type="EMBL" id="CAG7823729.1"/>
    </source>
</evidence>
<feature type="transmembrane region" description="Helical" evidence="1">
    <location>
        <begin position="100"/>
        <end position="120"/>
    </location>
</feature>
<dbReference type="InterPro" id="IPR053134">
    <property type="entry name" value="RNA-dir_DNA_polymerase"/>
</dbReference>
<name>A0A8J2LIQ9_9HEXA</name>
<accession>A0A8J2LIQ9</accession>
<keyword evidence="1" id="KW-0812">Transmembrane</keyword>
<evidence type="ECO:0000313" key="4">
    <source>
        <dbReference type="Proteomes" id="UP000708208"/>
    </source>
</evidence>
<dbReference type="Proteomes" id="UP000708208">
    <property type="component" value="Unassembled WGS sequence"/>
</dbReference>
<sequence length="422" mass="49464">MKADGTKRYVLDLRRFNKKVVKNTYPLPIPQDQFDRLHGAKWFISLDAIQGFLQRMLDAKSRLKMAFTTPDGKFCMNRLPFGFLNSPGEFQNMMDDILGILRYTIVLVYIDDVLVYAVLIMETKYSNMIREARDESVMAIRNLQHLFEIREEDALELDRVVDTINHYRGLRFPKEDPNQPGSSTVQSLPVIKDSPKLKSTMKLAPERPEYVMSIKHPNNEARCERCNFPTPVLSFLVSHMKNHQDEIPPYIRFPKDSLYFCQPKSENGQPIYTTTIRVPVECVGFFMGPKGTKKGYLKGFLNDFQVDLWQFNMRERLFHISGSAQAIWNFQKELIKLLPPVLFEWKSKFLREVIPRPYPDDYPFLFDMDPYVIVHLPKLCSQCRTTRHTMFTCESFLLQCKACYELGHKYMQCPVRAVFAHY</sequence>
<feature type="domain" description="Reverse transcriptase" evidence="2">
    <location>
        <begin position="1"/>
        <end position="172"/>
    </location>
</feature>
<organism evidence="3 4">
    <name type="scientific">Allacma fusca</name>
    <dbReference type="NCBI Taxonomy" id="39272"/>
    <lineage>
        <taxon>Eukaryota</taxon>
        <taxon>Metazoa</taxon>
        <taxon>Ecdysozoa</taxon>
        <taxon>Arthropoda</taxon>
        <taxon>Hexapoda</taxon>
        <taxon>Collembola</taxon>
        <taxon>Symphypleona</taxon>
        <taxon>Sminthuridae</taxon>
        <taxon>Allacma</taxon>
    </lineage>
</organism>
<dbReference type="EMBL" id="CAJVCH010530400">
    <property type="protein sequence ID" value="CAG7823729.1"/>
    <property type="molecule type" value="Genomic_DNA"/>
</dbReference>
<dbReference type="PROSITE" id="PS50878">
    <property type="entry name" value="RT_POL"/>
    <property type="match status" value="1"/>
</dbReference>
<gene>
    <name evidence="3" type="ORF">AFUS01_LOCUS33930</name>
</gene>
<comment type="caution">
    <text evidence="3">The sequence shown here is derived from an EMBL/GenBank/DDBJ whole genome shotgun (WGS) entry which is preliminary data.</text>
</comment>
<keyword evidence="1" id="KW-0472">Membrane</keyword>
<dbReference type="PANTHER" id="PTHR24559">
    <property type="entry name" value="TRANSPOSON TY3-I GAG-POL POLYPROTEIN"/>
    <property type="match status" value="1"/>
</dbReference>
<dbReference type="InterPro" id="IPR000477">
    <property type="entry name" value="RT_dom"/>
</dbReference>
<dbReference type="Pfam" id="PF00078">
    <property type="entry name" value="RVT_1"/>
    <property type="match status" value="1"/>
</dbReference>
<dbReference type="PANTHER" id="PTHR24559:SF444">
    <property type="entry name" value="REVERSE TRANSCRIPTASE DOMAIN-CONTAINING PROTEIN"/>
    <property type="match status" value="1"/>
</dbReference>
<proteinExistence type="predicted"/>
<dbReference type="AlphaFoldDB" id="A0A8J2LIQ9"/>
<protein>
    <recommendedName>
        <fullName evidence="2">Reverse transcriptase domain-containing protein</fullName>
    </recommendedName>
</protein>
<keyword evidence="1" id="KW-1133">Transmembrane helix</keyword>
<dbReference type="CDD" id="cd01647">
    <property type="entry name" value="RT_LTR"/>
    <property type="match status" value="1"/>
</dbReference>
<evidence type="ECO:0000259" key="2">
    <source>
        <dbReference type="PROSITE" id="PS50878"/>
    </source>
</evidence>
<reference evidence="3" key="1">
    <citation type="submission" date="2021-06" db="EMBL/GenBank/DDBJ databases">
        <authorList>
            <person name="Hodson N. C."/>
            <person name="Mongue J. A."/>
            <person name="Jaron S. K."/>
        </authorList>
    </citation>
    <scope>NUCLEOTIDE SEQUENCE</scope>
</reference>
<dbReference type="OrthoDB" id="420169at2759"/>